<evidence type="ECO:0000259" key="2">
    <source>
        <dbReference type="Pfam" id="PF01682"/>
    </source>
</evidence>
<feature type="domain" description="Domain of unknown function DB" evidence="2">
    <location>
        <begin position="59"/>
        <end position="164"/>
    </location>
</feature>
<feature type="signal peptide" evidence="1">
    <location>
        <begin position="1"/>
        <end position="17"/>
    </location>
</feature>
<evidence type="ECO:0000313" key="3">
    <source>
        <dbReference type="Proteomes" id="UP000887565"/>
    </source>
</evidence>
<evidence type="ECO:0000256" key="1">
    <source>
        <dbReference type="SAM" id="SignalP"/>
    </source>
</evidence>
<evidence type="ECO:0000313" key="4">
    <source>
        <dbReference type="WBParaSite" id="nRc.2.0.1.t41543-RA"/>
    </source>
</evidence>
<protein>
    <recommendedName>
        <fullName evidence="2">Domain of unknown function DB domain-containing protein</fullName>
    </recommendedName>
</protein>
<keyword evidence="1" id="KW-0732">Signal</keyword>
<proteinExistence type="predicted"/>
<sequence>MIRRIVVCLLLIAFVYCLYFLERKHVPTYPHALSLKKSKGEYRKPKVHTKEANKRFMACCKDNLPEQCWDACAYDVKLLPTAKRVFVDGDKKKGTPVCDVVENFVTYLKCANGGMDADADNRQCCKDFGINKVCFPFCNPSKSITLSKEQKSCGIKLRDILTCHQYGLEEDDDGGD</sequence>
<keyword evidence="3" id="KW-1185">Reference proteome</keyword>
<accession>A0A915KS02</accession>
<name>A0A915KS02_ROMCU</name>
<feature type="chain" id="PRO_5037366538" description="Domain of unknown function DB domain-containing protein" evidence="1">
    <location>
        <begin position="18"/>
        <end position="176"/>
    </location>
</feature>
<dbReference type="PANTHER" id="PTHR21679">
    <property type="entry name" value="DOMAIN OF UNKNOWN FUNCTION DB DOMAIN-CONTAINING PROTEIN-RELATED"/>
    <property type="match status" value="1"/>
</dbReference>
<dbReference type="Proteomes" id="UP000887565">
    <property type="component" value="Unplaced"/>
</dbReference>
<dbReference type="WBParaSite" id="nRc.2.0.1.t41543-RA">
    <property type="protein sequence ID" value="nRc.2.0.1.t41543-RA"/>
    <property type="gene ID" value="nRc.2.0.1.g41543"/>
</dbReference>
<organism evidence="3 4">
    <name type="scientific">Romanomermis culicivorax</name>
    <name type="common">Nematode worm</name>
    <dbReference type="NCBI Taxonomy" id="13658"/>
    <lineage>
        <taxon>Eukaryota</taxon>
        <taxon>Metazoa</taxon>
        <taxon>Ecdysozoa</taxon>
        <taxon>Nematoda</taxon>
        <taxon>Enoplea</taxon>
        <taxon>Dorylaimia</taxon>
        <taxon>Mermithida</taxon>
        <taxon>Mermithoidea</taxon>
        <taxon>Mermithidae</taxon>
        <taxon>Romanomermis</taxon>
    </lineage>
</organism>
<dbReference type="Pfam" id="PF01682">
    <property type="entry name" value="DB"/>
    <property type="match status" value="1"/>
</dbReference>
<reference evidence="4" key="1">
    <citation type="submission" date="2022-11" db="UniProtKB">
        <authorList>
            <consortium name="WormBaseParasite"/>
        </authorList>
    </citation>
    <scope>IDENTIFICATION</scope>
</reference>
<dbReference type="AlphaFoldDB" id="A0A915KS02"/>
<dbReference type="InterPro" id="IPR002602">
    <property type="entry name" value="DB"/>
</dbReference>